<organism evidence="2 3">
    <name type="scientific">Discina gigas</name>
    <dbReference type="NCBI Taxonomy" id="1032678"/>
    <lineage>
        <taxon>Eukaryota</taxon>
        <taxon>Fungi</taxon>
        <taxon>Dikarya</taxon>
        <taxon>Ascomycota</taxon>
        <taxon>Pezizomycotina</taxon>
        <taxon>Pezizomycetes</taxon>
        <taxon>Pezizales</taxon>
        <taxon>Discinaceae</taxon>
        <taxon>Discina</taxon>
    </lineage>
</organism>
<dbReference type="Gene3D" id="2.170.270.10">
    <property type="entry name" value="SET domain"/>
    <property type="match status" value="1"/>
</dbReference>
<proteinExistence type="predicted"/>
<evidence type="ECO:0000313" key="2">
    <source>
        <dbReference type="EMBL" id="KAL0633355.1"/>
    </source>
</evidence>
<evidence type="ECO:0000259" key="1">
    <source>
        <dbReference type="PROSITE" id="PS50280"/>
    </source>
</evidence>
<dbReference type="Pfam" id="PF00856">
    <property type="entry name" value="SET"/>
    <property type="match status" value="1"/>
</dbReference>
<dbReference type="InterPro" id="IPR001214">
    <property type="entry name" value="SET_dom"/>
</dbReference>
<sequence length="733" mass="81908">MDIPHLSNDTYYLSLLKNAQITLQSVNRMKGQKPLARVSREELARNQLVFEYKPSGSNSGPNQAQATISYISHKYPPSVAPLSTLTKTYINDLSLETNHRGSYVLLRTIGPPSKSGAVMNAVEDENGGCDLVQLYNMDETRDPRKILPKGQVFIVKEPFYKLNIAGGTSIRVDHVSDVIFLSPEDNRVPLKWQPRITPVSKTTMDWKEEGNTLFRDGEFHEAIECYTKGIAAAEETIKILKLNRSQAFLSIGFHDKALEDSNRVLQSDPTNEKALIRGANALYMARKFEDCKSRLLLSLRTYPKNKQAKATLLKVYLRLQEGQTGKYNFQEMRKLTLNKQMGPVKLDCADFVGPVSLQNTIDSGRGLFATRDVKFGELLLASKAFHVCYPETDGASIIMDLAKNHIQRSSGSQLISGIVQKLFNNPSTSKEFLKLFSGNYERVQQNIIDGRPVVDTFLAHEIRNYNSFGCSAPSSATKHIGGDSSENTTGIGIWIMPSFINHACPGAGSARRSFIGDMMIVRATRDIKKGEQITHAYYPTTDFDARREKLLKIWGFTCRCSLCTVESLETSAVRKKRQTQLATILKLNPVNKYSASLLQKGIQLVQSIEDTYTKLATEQPRHVVFEAFRHLAKIEQATTLGEILAVSHGALEALGYKIGESQDGVSIAQHGSISTLLPEIFHQCSMAYTLFDRPSMAKSYYELAASFYEVIFGEKESISDSYPGHFQDKRIAL</sequence>
<protein>
    <recommendedName>
        <fullName evidence="1">SET domain-containing protein</fullName>
    </recommendedName>
</protein>
<reference evidence="2 3" key="1">
    <citation type="submission" date="2024-02" db="EMBL/GenBank/DDBJ databases">
        <title>Discinaceae phylogenomics.</title>
        <authorList>
            <person name="Dirks A.C."/>
            <person name="James T.Y."/>
        </authorList>
    </citation>
    <scope>NUCLEOTIDE SEQUENCE [LARGE SCALE GENOMIC DNA]</scope>
    <source>
        <strain evidence="2 3">ACD0624</strain>
    </source>
</reference>
<dbReference type="InterPro" id="IPR046341">
    <property type="entry name" value="SET_dom_sf"/>
</dbReference>
<gene>
    <name evidence="2" type="ORF">Q9L58_007728</name>
</gene>
<evidence type="ECO:0000313" key="3">
    <source>
        <dbReference type="Proteomes" id="UP001447188"/>
    </source>
</evidence>
<keyword evidence="3" id="KW-1185">Reference proteome</keyword>
<dbReference type="Gene3D" id="1.25.40.10">
    <property type="entry name" value="Tetratricopeptide repeat domain"/>
    <property type="match status" value="1"/>
</dbReference>
<feature type="domain" description="SET" evidence="1">
    <location>
        <begin position="353"/>
        <end position="538"/>
    </location>
</feature>
<accession>A0ABR3GC68</accession>
<dbReference type="SUPFAM" id="SSF48452">
    <property type="entry name" value="TPR-like"/>
    <property type="match status" value="1"/>
</dbReference>
<name>A0ABR3GC68_9PEZI</name>
<dbReference type="PROSITE" id="PS50280">
    <property type="entry name" value="SET"/>
    <property type="match status" value="1"/>
</dbReference>
<dbReference type="InterPro" id="IPR053209">
    <property type="entry name" value="Gramillin-biosynth_MTr"/>
</dbReference>
<dbReference type="PANTHER" id="PTHR47643:SF2">
    <property type="entry name" value="TPR DOMAIN PROTEIN (AFU_ORTHOLOGUE AFUA_5G12710)"/>
    <property type="match status" value="1"/>
</dbReference>
<dbReference type="EMBL" id="JBBBZM010000128">
    <property type="protein sequence ID" value="KAL0633355.1"/>
    <property type="molecule type" value="Genomic_DNA"/>
</dbReference>
<dbReference type="SUPFAM" id="SSF82199">
    <property type="entry name" value="SET domain"/>
    <property type="match status" value="1"/>
</dbReference>
<dbReference type="Proteomes" id="UP001447188">
    <property type="component" value="Unassembled WGS sequence"/>
</dbReference>
<comment type="caution">
    <text evidence="2">The sequence shown here is derived from an EMBL/GenBank/DDBJ whole genome shotgun (WGS) entry which is preliminary data.</text>
</comment>
<dbReference type="InterPro" id="IPR011990">
    <property type="entry name" value="TPR-like_helical_dom_sf"/>
</dbReference>
<dbReference type="PANTHER" id="PTHR47643">
    <property type="entry name" value="TPR DOMAIN PROTEIN (AFU_ORTHOLOGUE AFUA_5G12710)"/>
    <property type="match status" value="1"/>
</dbReference>